<protein>
    <submittedName>
        <fullName evidence="2">14364_t:CDS:1</fullName>
    </submittedName>
</protein>
<keyword evidence="3" id="KW-1185">Reference proteome</keyword>
<evidence type="ECO:0000256" key="1">
    <source>
        <dbReference type="SAM" id="MobiDB-lite"/>
    </source>
</evidence>
<sequence length="236" mass="27491">MHYISALSLLDSIDFFSTFFWEEIFGPQAETFDELSDEDSSSCSEDSDHDDHDNEETYSSRTMTLYLEDLEENKVHERKQTTLHKLNNTWNISHAKEEVIEIIERYEDKNNTGGDIVISDTTAVYIRKSSQVKNEETKIDYLAQAIQTLPSDAIKREAILMSFLFFDKKVNLDYFKLLCIVGQEAFGKEECIKMDALNNVLWKQSILEELDHPLDCSDLRFHLNRKTFTEDVIQFG</sequence>
<organism evidence="2 3">
    <name type="scientific">Dentiscutata erythropus</name>
    <dbReference type="NCBI Taxonomy" id="1348616"/>
    <lineage>
        <taxon>Eukaryota</taxon>
        <taxon>Fungi</taxon>
        <taxon>Fungi incertae sedis</taxon>
        <taxon>Mucoromycota</taxon>
        <taxon>Glomeromycotina</taxon>
        <taxon>Glomeromycetes</taxon>
        <taxon>Diversisporales</taxon>
        <taxon>Gigasporaceae</taxon>
        <taxon>Dentiscutata</taxon>
    </lineage>
</organism>
<evidence type="ECO:0000313" key="2">
    <source>
        <dbReference type="EMBL" id="CAG8561451.1"/>
    </source>
</evidence>
<dbReference type="EMBL" id="CAJVPY010002467">
    <property type="protein sequence ID" value="CAG8561451.1"/>
    <property type="molecule type" value="Genomic_DNA"/>
</dbReference>
<feature type="compositionally biased region" description="Acidic residues" evidence="1">
    <location>
        <begin position="33"/>
        <end position="56"/>
    </location>
</feature>
<comment type="caution">
    <text evidence="2">The sequence shown here is derived from an EMBL/GenBank/DDBJ whole genome shotgun (WGS) entry which is preliminary data.</text>
</comment>
<dbReference type="Proteomes" id="UP000789405">
    <property type="component" value="Unassembled WGS sequence"/>
</dbReference>
<name>A0A9N9BAR5_9GLOM</name>
<gene>
    <name evidence="2" type="ORF">DERYTH_LOCUS5758</name>
</gene>
<dbReference type="AlphaFoldDB" id="A0A9N9BAR5"/>
<accession>A0A9N9BAR5</accession>
<evidence type="ECO:0000313" key="3">
    <source>
        <dbReference type="Proteomes" id="UP000789405"/>
    </source>
</evidence>
<proteinExistence type="predicted"/>
<reference evidence="2" key="1">
    <citation type="submission" date="2021-06" db="EMBL/GenBank/DDBJ databases">
        <authorList>
            <person name="Kallberg Y."/>
            <person name="Tangrot J."/>
            <person name="Rosling A."/>
        </authorList>
    </citation>
    <scope>NUCLEOTIDE SEQUENCE</scope>
    <source>
        <strain evidence="2">MA453B</strain>
    </source>
</reference>
<feature type="region of interest" description="Disordered" evidence="1">
    <location>
        <begin position="33"/>
        <end position="58"/>
    </location>
</feature>